<proteinExistence type="predicted"/>
<dbReference type="Proteomes" id="UP001595681">
    <property type="component" value="Unassembled WGS sequence"/>
</dbReference>
<reference evidence="2" key="1">
    <citation type="journal article" date="2019" name="Int. J. Syst. Evol. Microbiol.">
        <title>The Global Catalogue of Microorganisms (GCM) 10K type strain sequencing project: providing services to taxonomists for standard genome sequencing and annotation.</title>
        <authorList>
            <consortium name="The Broad Institute Genomics Platform"/>
            <consortium name="The Broad Institute Genome Sequencing Center for Infectious Disease"/>
            <person name="Wu L."/>
            <person name="Ma J."/>
        </authorList>
    </citation>
    <scope>NUCLEOTIDE SEQUENCE [LARGE SCALE GENOMIC DNA]</scope>
    <source>
        <strain evidence="2">CCM 7491</strain>
    </source>
</reference>
<dbReference type="EMBL" id="JBHRVU010000004">
    <property type="protein sequence ID" value="MFC3442564.1"/>
    <property type="molecule type" value="Genomic_DNA"/>
</dbReference>
<evidence type="ECO:0000313" key="1">
    <source>
        <dbReference type="EMBL" id="MFC3442564.1"/>
    </source>
</evidence>
<accession>A0ABV7NGG1</accession>
<gene>
    <name evidence="1" type="ORF">ACFOKF_15420</name>
</gene>
<comment type="caution">
    <text evidence="1">The sequence shown here is derived from an EMBL/GenBank/DDBJ whole genome shotgun (WGS) entry which is preliminary data.</text>
</comment>
<dbReference type="RefSeq" id="WP_380796748.1">
    <property type="nucleotide sequence ID" value="NZ_JBHRVU010000004.1"/>
</dbReference>
<evidence type="ECO:0000313" key="2">
    <source>
        <dbReference type="Proteomes" id="UP001595681"/>
    </source>
</evidence>
<protein>
    <submittedName>
        <fullName evidence="1">Uncharacterized protein</fullName>
    </submittedName>
</protein>
<name>A0ABV7NGG1_9SPHN</name>
<keyword evidence="2" id="KW-1185">Reference proteome</keyword>
<sequence>MSYEDKTAEDGRLVILKELAMQVDGRLNEVSLMRVLETFAITRSREWVRTQLRKLAELEAVRITEAGTVMIAQIRTLGRNHVERRERIEGVTRPSDDA</sequence>
<organism evidence="1 2">
    <name type="scientific">Sphingobium rhizovicinum</name>
    <dbReference type="NCBI Taxonomy" id="432308"/>
    <lineage>
        <taxon>Bacteria</taxon>
        <taxon>Pseudomonadati</taxon>
        <taxon>Pseudomonadota</taxon>
        <taxon>Alphaproteobacteria</taxon>
        <taxon>Sphingomonadales</taxon>
        <taxon>Sphingomonadaceae</taxon>
        <taxon>Sphingobium</taxon>
    </lineage>
</organism>